<comment type="similarity">
    <text evidence="1">Belongs to the universal stress protein A family.</text>
</comment>
<dbReference type="InterPro" id="IPR014729">
    <property type="entry name" value="Rossmann-like_a/b/a_fold"/>
</dbReference>
<dbReference type="OrthoDB" id="9784123at2"/>
<dbReference type="InterPro" id="IPR006015">
    <property type="entry name" value="Universal_stress_UspA"/>
</dbReference>
<dbReference type="AlphaFoldDB" id="A0A372GDS9"/>
<feature type="domain" description="UspA" evidence="2">
    <location>
        <begin position="147"/>
        <end position="284"/>
    </location>
</feature>
<dbReference type="EMBL" id="QVNQ01000006">
    <property type="protein sequence ID" value="RFS83526.1"/>
    <property type="molecule type" value="Genomic_DNA"/>
</dbReference>
<organism evidence="3 4">
    <name type="scientific">Actinomadura spongiicola</name>
    <dbReference type="NCBI Taxonomy" id="2303421"/>
    <lineage>
        <taxon>Bacteria</taxon>
        <taxon>Bacillati</taxon>
        <taxon>Actinomycetota</taxon>
        <taxon>Actinomycetes</taxon>
        <taxon>Streptosporangiales</taxon>
        <taxon>Thermomonosporaceae</taxon>
        <taxon>Actinomadura</taxon>
    </lineage>
</organism>
<dbReference type="RefSeq" id="WP_117401357.1">
    <property type="nucleotide sequence ID" value="NZ_QVNQ01000006.1"/>
</dbReference>
<dbReference type="SUPFAM" id="SSF52402">
    <property type="entry name" value="Adenine nucleotide alpha hydrolases-like"/>
    <property type="match status" value="2"/>
</dbReference>
<protein>
    <submittedName>
        <fullName evidence="3">Universal stress protein</fullName>
    </submittedName>
</protein>
<evidence type="ECO:0000313" key="4">
    <source>
        <dbReference type="Proteomes" id="UP000262882"/>
    </source>
</evidence>
<evidence type="ECO:0000256" key="1">
    <source>
        <dbReference type="ARBA" id="ARBA00008791"/>
    </source>
</evidence>
<evidence type="ECO:0000313" key="3">
    <source>
        <dbReference type="EMBL" id="RFS83526.1"/>
    </source>
</evidence>
<reference evidence="3 4" key="1">
    <citation type="submission" date="2018-08" db="EMBL/GenBank/DDBJ databases">
        <title>Actinomadura spongicola sp. nov., isolated from marine sponge Leucetta chagosensis.</title>
        <authorList>
            <person name="Li L."/>
            <person name="Lin H.W."/>
        </authorList>
    </citation>
    <scope>NUCLEOTIDE SEQUENCE [LARGE SCALE GENOMIC DNA]</scope>
    <source>
        <strain evidence="3 4">LHW52907</strain>
    </source>
</reference>
<dbReference type="PRINTS" id="PR01438">
    <property type="entry name" value="UNVRSLSTRESS"/>
</dbReference>
<proteinExistence type="inferred from homology"/>
<dbReference type="PANTHER" id="PTHR46268">
    <property type="entry name" value="STRESS RESPONSE PROTEIN NHAX"/>
    <property type="match status" value="1"/>
</dbReference>
<accession>A0A372GDS9</accession>
<sequence>MDGREVLVGFDASPAAERALRWAAVEASRRGVPLRVCHAWNWPYPQRPADGDAKQIVRGMGALTLDDGVKLARETVPGLDVRPVLLDGTPSAALLAASADAALIVVGARGTGGFDKLPLGSAAVHVPAHADRPVVVVPAHEGSVRAKRIVVGIDGSAASVAALRFALAEARLLGAVVTLVCAWWDPGALPGPDRLPFTDPQAVKEQAKARFTSAVGPCLVDYPDVAVEERFVRERAGRVLADNAREAMLLVVGDRGIGSSPATLLGAVTRAVLHELPCPVAVVHERDPKPEESS</sequence>
<feature type="domain" description="UspA" evidence="2">
    <location>
        <begin position="4"/>
        <end position="138"/>
    </location>
</feature>
<gene>
    <name evidence="3" type="ORF">D0T12_21035</name>
</gene>
<evidence type="ECO:0000259" key="2">
    <source>
        <dbReference type="Pfam" id="PF00582"/>
    </source>
</evidence>
<dbReference type="PANTHER" id="PTHR46268:SF6">
    <property type="entry name" value="UNIVERSAL STRESS PROTEIN UP12"/>
    <property type="match status" value="1"/>
</dbReference>
<name>A0A372GDS9_9ACTN</name>
<comment type="caution">
    <text evidence="3">The sequence shown here is derived from an EMBL/GenBank/DDBJ whole genome shotgun (WGS) entry which is preliminary data.</text>
</comment>
<dbReference type="Proteomes" id="UP000262882">
    <property type="component" value="Unassembled WGS sequence"/>
</dbReference>
<keyword evidence="4" id="KW-1185">Reference proteome</keyword>
<dbReference type="Gene3D" id="3.40.50.620">
    <property type="entry name" value="HUPs"/>
    <property type="match status" value="2"/>
</dbReference>
<dbReference type="Pfam" id="PF00582">
    <property type="entry name" value="Usp"/>
    <property type="match status" value="2"/>
</dbReference>
<dbReference type="InterPro" id="IPR006016">
    <property type="entry name" value="UspA"/>
</dbReference>